<evidence type="ECO:0000313" key="7">
    <source>
        <dbReference type="Proteomes" id="UP000480122"/>
    </source>
</evidence>
<evidence type="ECO:0000256" key="1">
    <source>
        <dbReference type="ARBA" id="ARBA00023015"/>
    </source>
</evidence>
<gene>
    <name evidence="6" type="ORF">GLX25_01140</name>
</gene>
<dbReference type="PANTHER" id="PTHR43537:SF49">
    <property type="entry name" value="TRANSCRIPTIONAL REGULATORY PROTEIN"/>
    <property type="match status" value="1"/>
</dbReference>
<dbReference type="InterPro" id="IPR000524">
    <property type="entry name" value="Tscrpt_reg_HTH_GntR"/>
</dbReference>
<evidence type="ECO:0000256" key="2">
    <source>
        <dbReference type="ARBA" id="ARBA00023125"/>
    </source>
</evidence>
<keyword evidence="1" id="KW-0805">Transcription regulation</keyword>
<name>A0A7C9HI59_9MICO</name>
<evidence type="ECO:0000313" key="6">
    <source>
        <dbReference type="EMBL" id="MUN05724.1"/>
    </source>
</evidence>
<dbReference type="InterPro" id="IPR008920">
    <property type="entry name" value="TF_FadR/GntR_C"/>
</dbReference>
<reference evidence="6 7" key="1">
    <citation type="submission" date="2019-11" db="EMBL/GenBank/DDBJ databases">
        <title>Agromyces kandeliae sp. nov., isolated from mangrove soil.</title>
        <authorList>
            <person name="Wang R."/>
        </authorList>
    </citation>
    <scope>NUCLEOTIDE SEQUENCE [LARGE SCALE GENOMIC DNA]</scope>
    <source>
        <strain evidence="6 7">JCM 11431</strain>
    </source>
</reference>
<dbReference type="Pfam" id="PF07729">
    <property type="entry name" value="FCD"/>
    <property type="match status" value="1"/>
</dbReference>
<feature type="compositionally biased region" description="Low complexity" evidence="4">
    <location>
        <begin position="15"/>
        <end position="24"/>
    </location>
</feature>
<organism evidence="6 7">
    <name type="scientific">Agromyces luteolus</name>
    <dbReference type="NCBI Taxonomy" id="88373"/>
    <lineage>
        <taxon>Bacteria</taxon>
        <taxon>Bacillati</taxon>
        <taxon>Actinomycetota</taxon>
        <taxon>Actinomycetes</taxon>
        <taxon>Micrococcales</taxon>
        <taxon>Microbacteriaceae</taxon>
        <taxon>Agromyces</taxon>
    </lineage>
</organism>
<sequence length="254" mass="27484">MNNPARRSRSRSESRPPSASGSGSWCVPTSTAESGRVDAAPASTAVERVTAVLRDEILSGELAPGTPLREESAAARHGVSRHTVRAAFQRLVAERLAVAEPYRGVRVTSFDDREIIALQQLRAALEIEALRIAFARFGGTLPEHVLEPARAAVDAMEAAADGGPGGATDAAWRRIERFHADYHAALVAASDSPRIIEAHTAIGSELLLFVAHIRRHATVADLVEDHRRLLVELLERGPEAMRAHLEHSTRLLTD</sequence>
<dbReference type="GO" id="GO:0003700">
    <property type="term" value="F:DNA-binding transcription factor activity"/>
    <property type="evidence" value="ECO:0007669"/>
    <property type="project" value="InterPro"/>
</dbReference>
<keyword evidence="3" id="KW-0804">Transcription</keyword>
<dbReference type="PANTHER" id="PTHR43537">
    <property type="entry name" value="TRANSCRIPTIONAL REGULATOR, GNTR FAMILY"/>
    <property type="match status" value="1"/>
</dbReference>
<dbReference type="PROSITE" id="PS50949">
    <property type="entry name" value="HTH_GNTR"/>
    <property type="match status" value="1"/>
</dbReference>
<dbReference type="CDD" id="cd07377">
    <property type="entry name" value="WHTH_GntR"/>
    <property type="match status" value="1"/>
</dbReference>
<dbReference type="Proteomes" id="UP000480122">
    <property type="component" value="Unassembled WGS sequence"/>
</dbReference>
<dbReference type="InterPro" id="IPR036390">
    <property type="entry name" value="WH_DNA-bd_sf"/>
</dbReference>
<feature type="region of interest" description="Disordered" evidence="4">
    <location>
        <begin position="1"/>
        <end position="41"/>
    </location>
</feature>
<comment type="caution">
    <text evidence="6">The sequence shown here is derived from an EMBL/GenBank/DDBJ whole genome shotgun (WGS) entry which is preliminary data.</text>
</comment>
<dbReference type="InterPro" id="IPR011711">
    <property type="entry name" value="GntR_C"/>
</dbReference>
<dbReference type="SUPFAM" id="SSF46785">
    <property type="entry name" value="Winged helix' DNA-binding domain"/>
    <property type="match status" value="1"/>
</dbReference>
<evidence type="ECO:0000256" key="3">
    <source>
        <dbReference type="ARBA" id="ARBA00023163"/>
    </source>
</evidence>
<keyword evidence="7" id="KW-1185">Reference proteome</keyword>
<protein>
    <submittedName>
        <fullName evidence="6">GntR family transcriptional regulator</fullName>
    </submittedName>
</protein>
<keyword evidence="2" id="KW-0238">DNA-binding</keyword>
<evidence type="ECO:0000259" key="5">
    <source>
        <dbReference type="PROSITE" id="PS50949"/>
    </source>
</evidence>
<dbReference type="Gene3D" id="1.10.10.10">
    <property type="entry name" value="Winged helix-like DNA-binding domain superfamily/Winged helix DNA-binding domain"/>
    <property type="match status" value="1"/>
</dbReference>
<dbReference type="EMBL" id="WODA01000002">
    <property type="protein sequence ID" value="MUN05724.1"/>
    <property type="molecule type" value="Genomic_DNA"/>
</dbReference>
<feature type="domain" description="HTH gntR-type" evidence="5">
    <location>
        <begin position="43"/>
        <end position="110"/>
    </location>
</feature>
<dbReference type="SUPFAM" id="SSF48008">
    <property type="entry name" value="GntR ligand-binding domain-like"/>
    <property type="match status" value="1"/>
</dbReference>
<accession>A0A7C9HI59</accession>
<dbReference type="GO" id="GO:0003677">
    <property type="term" value="F:DNA binding"/>
    <property type="evidence" value="ECO:0007669"/>
    <property type="project" value="UniProtKB-KW"/>
</dbReference>
<dbReference type="InterPro" id="IPR036388">
    <property type="entry name" value="WH-like_DNA-bd_sf"/>
</dbReference>
<dbReference type="Pfam" id="PF00392">
    <property type="entry name" value="GntR"/>
    <property type="match status" value="1"/>
</dbReference>
<dbReference type="AlphaFoldDB" id="A0A7C9HI59"/>
<dbReference type="OrthoDB" id="5243844at2"/>
<dbReference type="Gene3D" id="1.20.120.530">
    <property type="entry name" value="GntR ligand-binding domain-like"/>
    <property type="match status" value="1"/>
</dbReference>
<evidence type="ECO:0000256" key="4">
    <source>
        <dbReference type="SAM" id="MobiDB-lite"/>
    </source>
</evidence>
<proteinExistence type="predicted"/>
<dbReference type="SMART" id="SM00345">
    <property type="entry name" value="HTH_GNTR"/>
    <property type="match status" value="1"/>
</dbReference>